<reference evidence="1 2" key="1">
    <citation type="journal article" date="2021" name="Nat. Commun.">
        <title>Genetic determinants of endophytism in the Arabidopsis root mycobiome.</title>
        <authorList>
            <person name="Mesny F."/>
            <person name="Miyauchi S."/>
            <person name="Thiergart T."/>
            <person name="Pickel B."/>
            <person name="Atanasova L."/>
            <person name="Karlsson M."/>
            <person name="Huettel B."/>
            <person name="Barry K.W."/>
            <person name="Haridas S."/>
            <person name="Chen C."/>
            <person name="Bauer D."/>
            <person name="Andreopoulos W."/>
            <person name="Pangilinan J."/>
            <person name="LaButti K."/>
            <person name="Riley R."/>
            <person name="Lipzen A."/>
            <person name="Clum A."/>
            <person name="Drula E."/>
            <person name="Henrissat B."/>
            <person name="Kohler A."/>
            <person name="Grigoriev I.V."/>
            <person name="Martin F.M."/>
            <person name="Hacquard S."/>
        </authorList>
    </citation>
    <scope>NUCLEOTIDE SEQUENCE [LARGE SCALE GENOMIC DNA]</scope>
    <source>
        <strain evidence="1 2">MPI-CAGE-CH-0241</strain>
    </source>
</reference>
<name>A0A9P9AKW3_9HYPO</name>
<gene>
    <name evidence="1" type="ORF">B0T10DRAFT_460557</name>
</gene>
<accession>A0A9P9AKW3</accession>
<evidence type="ECO:0000313" key="2">
    <source>
        <dbReference type="Proteomes" id="UP000777438"/>
    </source>
</evidence>
<evidence type="ECO:0000313" key="1">
    <source>
        <dbReference type="EMBL" id="KAH6887902.1"/>
    </source>
</evidence>
<keyword evidence="2" id="KW-1185">Reference proteome</keyword>
<dbReference type="Proteomes" id="UP000777438">
    <property type="component" value="Unassembled WGS sequence"/>
</dbReference>
<protein>
    <submittedName>
        <fullName evidence="1">Uncharacterized protein</fullName>
    </submittedName>
</protein>
<comment type="caution">
    <text evidence="1">The sequence shown here is derived from an EMBL/GenBank/DDBJ whole genome shotgun (WGS) entry which is preliminary data.</text>
</comment>
<proteinExistence type="predicted"/>
<organism evidence="1 2">
    <name type="scientific">Thelonectria olida</name>
    <dbReference type="NCBI Taxonomy" id="1576542"/>
    <lineage>
        <taxon>Eukaryota</taxon>
        <taxon>Fungi</taxon>
        <taxon>Dikarya</taxon>
        <taxon>Ascomycota</taxon>
        <taxon>Pezizomycotina</taxon>
        <taxon>Sordariomycetes</taxon>
        <taxon>Hypocreomycetidae</taxon>
        <taxon>Hypocreales</taxon>
        <taxon>Nectriaceae</taxon>
        <taxon>Thelonectria</taxon>
    </lineage>
</organism>
<dbReference type="AlphaFoldDB" id="A0A9P9AKW3"/>
<dbReference type="EMBL" id="JAGPYM010000013">
    <property type="protein sequence ID" value="KAH6887902.1"/>
    <property type="molecule type" value="Genomic_DNA"/>
</dbReference>
<sequence length="171" mass="18881">MGPLKPFPIPFLWALHCQGITTTVTIIVTVMAQNEHPLIFRLVAPLSSRTSPVSLSLGRSSTDPSWSLVLPNGTPRARCDREWFDKDTSLHLPLCYALRVRDISPGSKAVWLAQRETGLARCGYDACMNRYADRPTISSDYQSLKTTSPSQMATDLQAALLFVDHGCNCCP</sequence>